<name>A0A2T4J9Z4_FUSBL</name>
<dbReference type="EMBL" id="PZKE01000006">
    <property type="protein sequence ID" value="PTE14725.1"/>
    <property type="molecule type" value="Genomic_DNA"/>
</dbReference>
<proteinExistence type="predicted"/>
<dbReference type="Proteomes" id="UP000241362">
    <property type="component" value="Unassembled WGS sequence"/>
</dbReference>
<evidence type="ECO:0000313" key="2">
    <source>
        <dbReference type="EMBL" id="PTE14725.1"/>
    </source>
</evidence>
<reference evidence="2 3" key="1">
    <citation type="submission" date="2018-03" db="EMBL/GenBank/DDBJ databases">
        <title>Rhodobacter blasticus.</title>
        <authorList>
            <person name="Meyer T.E."/>
            <person name="Miller S."/>
            <person name="Lodha T."/>
            <person name="Gandham S."/>
            <person name="Chintalapati S."/>
            <person name="Chintalapati V.R."/>
        </authorList>
    </citation>
    <scope>NUCLEOTIDE SEQUENCE [LARGE SCALE GENOMIC DNA]</scope>
    <source>
        <strain evidence="2 3">DSM 2131</strain>
    </source>
</reference>
<protein>
    <recommendedName>
        <fullName evidence="4">Rap1a immunity protein domain-containing protein</fullName>
    </recommendedName>
</protein>
<accession>A0A2T4J9Z4</accession>
<evidence type="ECO:0000313" key="3">
    <source>
        <dbReference type="Proteomes" id="UP000241362"/>
    </source>
</evidence>
<evidence type="ECO:0008006" key="4">
    <source>
        <dbReference type="Google" id="ProtNLM"/>
    </source>
</evidence>
<gene>
    <name evidence="2" type="ORF">C5F44_07915</name>
</gene>
<organism evidence="2 3">
    <name type="scientific">Fuscovulum blasticum DSM 2131</name>
    <dbReference type="NCBI Taxonomy" id="1188250"/>
    <lineage>
        <taxon>Bacteria</taxon>
        <taxon>Pseudomonadati</taxon>
        <taxon>Pseudomonadota</taxon>
        <taxon>Alphaproteobacteria</taxon>
        <taxon>Rhodobacterales</taxon>
        <taxon>Paracoccaceae</taxon>
        <taxon>Pseudogemmobacter</taxon>
    </lineage>
</organism>
<dbReference type="RefSeq" id="WP_107672977.1">
    <property type="nucleotide sequence ID" value="NZ_PZKE01000006.1"/>
</dbReference>
<keyword evidence="1" id="KW-0732">Signal</keyword>
<comment type="caution">
    <text evidence="2">The sequence shown here is derived from an EMBL/GenBank/DDBJ whole genome shotgun (WGS) entry which is preliminary data.</text>
</comment>
<evidence type="ECO:0000256" key="1">
    <source>
        <dbReference type="SAM" id="SignalP"/>
    </source>
</evidence>
<sequence>MKIRFLAPAALALGLSATLPAHADLVIQGRAAQALQCSALLYMVSDELYSAGYISKGDLDWAQSAAVVMLDHVPGTDEQKAQAMVQRFQKIFATRSLPDLMKEFDKTAPWCKKNFL</sequence>
<feature type="signal peptide" evidence="1">
    <location>
        <begin position="1"/>
        <end position="23"/>
    </location>
</feature>
<dbReference type="AlphaFoldDB" id="A0A2T4J9Z4"/>
<keyword evidence="3" id="KW-1185">Reference proteome</keyword>
<feature type="chain" id="PRO_5015486472" description="Rap1a immunity protein domain-containing protein" evidence="1">
    <location>
        <begin position="24"/>
        <end position="116"/>
    </location>
</feature>